<reference evidence="1" key="1">
    <citation type="submission" date="2020-12" db="EMBL/GenBank/DDBJ databases">
        <authorList>
            <person name="Iha C."/>
        </authorList>
    </citation>
    <scope>NUCLEOTIDE SEQUENCE</scope>
</reference>
<dbReference type="Proteomes" id="UP000708148">
    <property type="component" value="Unassembled WGS sequence"/>
</dbReference>
<evidence type="ECO:0000313" key="2">
    <source>
        <dbReference type="Proteomes" id="UP000708148"/>
    </source>
</evidence>
<keyword evidence="2" id="KW-1185">Reference proteome</keyword>
<protein>
    <submittedName>
        <fullName evidence="1">Uncharacterized protein</fullName>
    </submittedName>
</protein>
<gene>
    <name evidence="1" type="ORF">OSTQU699_LOCUS1432</name>
</gene>
<name>A0A8S1IP28_9CHLO</name>
<proteinExistence type="predicted"/>
<evidence type="ECO:0000313" key="1">
    <source>
        <dbReference type="EMBL" id="CAD7696071.1"/>
    </source>
</evidence>
<organism evidence="1 2">
    <name type="scientific">Ostreobium quekettii</name>
    <dbReference type="NCBI Taxonomy" id="121088"/>
    <lineage>
        <taxon>Eukaryota</taxon>
        <taxon>Viridiplantae</taxon>
        <taxon>Chlorophyta</taxon>
        <taxon>core chlorophytes</taxon>
        <taxon>Ulvophyceae</taxon>
        <taxon>TCBD clade</taxon>
        <taxon>Bryopsidales</taxon>
        <taxon>Ostreobineae</taxon>
        <taxon>Ostreobiaceae</taxon>
        <taxon>Ostreobium</taxon>
    </lineage>
</organism>
<dbReference type="AlphaFoldDB" id="A0A8S1IP28"/>
<comment type="caution">
    <text evidence="1">The sequence shown here is derived from an EMBL/GenBank/DDBJ whole genome shotgun (WGS) entry which is preliminary data.</text>
</comment>
<accession>A0A8S1IP28</accession>
<dbReference type="EMBL" id="CAJHUC010000428">
    <property type="protein sequence ID" value="CAD7696071.1"/>
    <property type="molecule type" value="Genomic_DNA"/>
</dbReference>
<sequence>MAQSFVTFYSTAMAMDLRCLWRLYVGPDSCGKASAQWVRGAKRSEATAQGVYMLLGQTLYGVGGVQVDDCESTWLELGRKLRVTFGGRLDWVSGASNVYEISATLVLYSSYSYYIEESTMKIYPEHYVVDVEHEPQHQGPVKNKNRKSSLIPHASLDTQTLSDFTIPAGRVSDDCSLPDNGGSFDPDTLKSGWQADDAMGEYSPAKWESKDANPSVWYT</sequence>